<evidence type="ECO:0000313" key="2">
    <source>
        <dbReference type="RefSeq" id="XP_025836014.1"/>
    </source>
</evidence>
<dbReference type="AlphaFoldDB" id="A0A7F5RJ32"/>
<organism evidence="1 2">
    <name type="scientific">Agrilus planipennis</name>
    <name type="common">Emerald ash borer</name>
    <name type="synonym">Agrilus marcopoli</name>
    <dbReference type="NCBI Taxonomy" id="224129"/>
    <lineage>
        <taxon>Eukaryota</taxon>
        <taxon>Metazoa</taxon>
        <taxon>Ecdysozoa</taxon>
        <taxon>Arthropoda</taxon>
        <taxon>Hexapoda</taxon>
        <taxon>Insecta</taxon>
        <taxon>Pterygota</taxon>
        <taxon>Neoptera</taxon>
        <taxon>Endopterygota</taxon>
        <taxon>Coleoptera</taxon>
        <taxon>Polyphaga</taxon>
        <taxon>Elateriformia</taxon>
        <taxon>Buprestoidea</taxon>
        <taxon>Buprestidae</taxon>
        <taxon>Agrilinae</taxon>
        <taxon>Agrilus</taxon>
    </lineage>
</organism>
<dbReference type="InParanoid" id="A0A7F5RJ32"/>
<name>A0A7F5RJ32_AGRPL</name>
<gene>
    <name evidence="2" type="primary">LOC112906311</name>
</gene>
<dbReference type="GeneID" id="112906311"/>
<dbReference type="KEGG" id="apln:112906311"/>
<sequence length="120" mass="13576">MAKNAGNDKGVHFTSSDLLNSSNANLINSSSQLFESIDQVDKVYEFTPEEPNKNEDFNIDSDGFGAKLCREVQTISDKYGEIKIYMNDEYGNLIALDNEIRSSKELDTKTSIQQIRKETR</sequence>
<evidence type="ECO:0000313" key="1">
    <source>
        <dbReference type="Proteomes" id="UP000192223"/>
    </source>
</evidence>
<dbReference type="RefSeq" id="XP_025836014.1">
    <property type="nucleotide sequence ID" value="XM_025980229.1"/>
</dbReference>
<keyword evidence="1" id="KW-1185">Reference proteome</keyword>
<accession>A0A7F5RJ32</accession>
<dbReference type="Proteomes" id="UP000192223">
    <property type="component" value="Unplaced"/>
</dbReference>
<protein>
    <submittedName>
        <fullName evidence="2">Uncharacterized protein LOC112906311</fullName>
    </submittedName>
</protein>
<reference evidence="2" key="1">
    <citation type="submission" date="2025-08" db="UniProtKB">
        <authorList>
            <consortium name="RefSeq"/>
        </authorList>
    </citation>
    <scope>IDENTIFICATION</scope>
    <source>
        <tissue evidence="2">Entire body</tissue>
    </source>
</reference>
<proteinExistence type="predicted"/>